<name>A0A1I6ATA0_9PSEU</name>
<accession>A0A1I6ATA0</accession>
<feature type="domain" description="NAD(P)-binding" evidence="1">
    <location>
        <begin position="12"/>
        <end position="76"/>
    </location>
</feature>
<sequence>MELDGARVLVFGTAGAQGSGLVPALTAAGGHDVRATRRPERAREWVGGGARAVVADLADPASVRAAAEGVDAALLHFPLSLATPEGALAVVGSIRELRAAGLPVVANMGCPVPEEGATHLRGVRMVAEAVADLGATVLAPTAYLDNHAEPWALRALAGGELIYPRPADDVVAWVSAVDVGAAAVAALAAELPGELLGLAGAAPLSFGELAAELGAGLGRRVGYRRVSPREYGEPARPVLGSGFADWVIAEYEARSDAPSDFLAADTTDTWARLGVAPMPARRWAATVLAPALAGAR</sequence>
<protein>
    <submittedName>
        <fullName evidence="2">Uncharacterized conserved protein YbjT, contains NAD(P)-binding and DUF2867 domains</fullName>
    </submittedName>
</protein>
<proteinExistence type="predicted"/>
<evidence type="ECO:0000313" key="2">
    <source>
        <dbReference type="EMBL" id="SFQ71940.1"/>
    </source>
</evidence>
<dbReference type="SUPFAM" id="SSF51735">
    <property type="entry name" value="NAD(P)-binding Rossmann-fold domains"/>
    <property type="match status" value="1"/>
</dbReference>
<dbReference type="RefSeq" id="WP_092536660.1">
    <property type="nucleotide sequence ID" value="NZ_FOWW01000014.1"/>
</dbReference>
<dbReference type="PANTHER" id="PTHR43162:SF1">
    <property type="entry name" value="PRESTALK A DIFFERENTIATION PROTEIN A"/>
    <property type="match status" value="1"/>
</dbReference>
<gene>
    <name evidence="2" type="ORF">SAMN05421810_11489</name>
</gene>
<dbReference type="Gene3D" id="3.40.50.720">
    <property type="entry name" value="NAD(P)-binding Rossmann-like Domain"/>
    <property type="match status" value="1"/>
</dbReference>
<evidence type="ECO:0000313" key="3">
    <source>
        <dbReference type="Proteomes" id="UP000198727"/>
    </source>
</evidence>
<dbReference type="InterPro" id="IPR036291">
    <property type="entry name" value="NAD(P)-bd_dom_sf"/>
</dbReference>
<dbReference type="Pfam" id="PF13460">
    <property type="entry name" value="NAD_binding_10"/>
    <property type="match status" value="1"/>
</dbReference>
<dbReference type="EMBL" id="FOWW01000014">
    <property type="protein sequence ID" value="SFQ71940.1"/>
    <property type="molecule type" value="Genomic_DNA"/>
</dbReference>
<dbReference type="STRING" id="587909.SAMN05421810_11489"/>
<dbReference type="OrthoDB" id="319724at2"/>
<keyword evidence="3" id="KW-1185">Reference proteome</keyword>
<reference evidence="3" key="1">
    <citation type="submission" date="2016-10" db="EMBL/GenBank/DDBJ databases">
        <authorList>
            <person name="Varghese N."/>
            <person name="Submissions S."/>
        </authorList>
    </citation>
    <scope>NUCLEOTIDE SEQUENCE [LARGE SCALE GENOMIC DNA]</scope>
    <source>
        <strain evidence="3">CGMCC 4.5579</strain>
    </source>
</reference>
<dbReference type="AlphaFoldDB" id="A0A1I6ATA0"/>
<dbReference type="InterPro" id="IPR016040">
    <property type="entry name" value="NAD(P)-bd_dom"/>
</dbReference>
<dbReference type="Gene3D" id="3.90.25.10">
    <property type="entry name" value="UDP-galactose 4-epimerase, domain 1"/>
    <property type="match status" value="1"/>
</dbReference>
<organism evidence="2 3">
    <name type="scientific">Amycolatopsis arida</name>
    <dbReference type="NCBI Taxonomy" id="587909"/>
    <lineage>
        <taxon>Bacteria</taxon>
        <taxon>Bacillati</taxon>
        <taxon>Actinomycetota</taxon>
        <taxon>Actinomycetes</taxon>
        <taxon>Pseudonocardiales</taxon>
        <taxon>Pseudonocardiaceae</taxon>
        <taxon>Amycolatopsis</taxon>
    </lineage>
</organism>
<evidence type="ECO:0000259" key="1">
    <source>
        <dbReference type="Pfam" id="PF13460"/>
    </source>
</evidence>
<dbReference type="Proteomes" id="UP000198727">
    <property type="component" value="Unassembled WGS sequence"/>
</dbReference>
<dbReference type="PANTHER" id="PTHR43162">
    <property type="match status" value="1"/>
</dbReference>
<dbReference type="InterPro" id="IPR051604">
    <property type="entry name" value="Ergot_Alk_Oxidoreductase"/>
</dbReference>